<dbReference type="EMBL" id="CP002331">
    <property type="protein sequence ID" value="ADU79657.1"/>
    <property type="molecule type" value="Genomic_DNA"/>
</dbReference>
<reference evidence="2" key="1">
    <citation type="submission" date="2010-11" db="EMBL/GenBank/DDBJ databases">
        <title>Genome sequence of Helicobacter pylori strain India7.</title>
        <authorList>
            <person name="Kersulyte D."/>
            <person name="Mukhopadhyay A."/>
            <person name="Choudhury A."/>
            <person name="Nair G.B."/>
            <person name="Berg D.E."/>
        </authorList>
    </citation>
    <scope>NUCLEOTIDE SEQUENCE [LARGE SCALE GENOMIC DNA]</scope>
    <source>
        <strain evidence="2">India7</strain>
    </source>
</reference>
<gene>
    <name evidence="1" type="ordered locus">HPIN_02025</name>
</gene>
<dbReference type="HOGENOM" id="CLU_3365342_0_0_7"/>
<dbReference type="KEGG" id="hpn:HPIN_02025"/>
<dbReference type="Proteomes" id="UP000009059">
    <property type="component" value="Chromosome"/>
</dbReference>
<evidence type="ECO:0000313" key="1">
    <source>
        <dbReference type="EMBL" id="ADU79657.1"/>
    </source>
</evidence>
<proteinExistence type="predicted"/>
<organism evidence="1 2">
    <name type="scientific">Helicobacter pylori (strain India7)</name>
    <dbReference type="NCBI Taxonomy" id="907238"/>
    <lineage>
        <taxon>Bacteria</taxon>
        <taxon>Pseudomonadati</taxon>
        <taxon>Campylobacterota</taxon>
        <taxon>Epsilonproteobacteria</taxon>
        <taxon>Campylobacterales</taxon>
        <taxon>Helicobacteraceae</taxon>
        <taxon>Helicobacter</taxon>
    </lineage>
</organism>
<evidence type="ECO:0000313" key="2">
    <source>
        <dbReference type="Proteomes" id="UP000009059"/>
    </source>
</evidence>
<protein>
    <submittedName>
        <fullName evidence="1">Uncharacterized protein</fullName>
    </submittedName>
</protein>
<dbReference type="AlphaFoldDB" id="E8QF95"/>
<name>E8QF95_HELP7</name>
<accession>E8QF95</accession>
<sequence>MDVDNVLQEISLFKSGPAIYNDRLPCKPTALGLIA</sequence>